<dbReference type="AlphaFoldDB" id="A0A0G4P5N4"/>
<dbReference type="Proteomes" id="UP000053732">
    <property type="component" value="Unassembled WGS sequence"/>
</dbReference>
<accession>A0A0G4P5N4</accession>
<keyword evidence="1" id="KW-1133">Transmembrane helix</keyword>
<keyword evidence="3" id="KW-1185">Reference proteome</keyword>
<evidence type="ECO:0000313" key="3">
    <source>
        <dbReference type="Proteomes" id="UP000053732"/>
    </source>
</evidence>
<reference evidence="2 3" key="1">
    <citation type="journal article" date="2014" name="Nat. Commun.">
        <title>Multiple recent horizontal transfers of a large genomic region in cheese making fungi.</title>
        <authorList>
            <person name="Cheeseman K."/>
            <person name="Ropars J."/>
            <person name="Renault P."/>
            <person name="Dupont J."/>
            <person name="Gouzy J."/>
            <person name="Branca A."/>
            <person name="Abraham A.L."/>
            <person name="Ceppi M."/>
            <person name="Conseiller E."/>
            <person name="Debuchy R."/>
            <person name="Malagnac F."/>
            <person name="Goarin A."/>
            <person name="Silar P."/>
            <person name="Lacoste S."/>
            <person name="Sallet E."/>
            <person name="Bensimon A."/>
            <person name="Giraud T."/>
            <person name="Brygoo Y."/>
        </authorList>
    </citation>
    <scope>NUCLEOTIDE SEQUENCE [LARGE SCALE GENOMIC DNA]</scope>
    <source>
        <strain evidence="3">FM 013</strain>
    </source>
</reference>
<evidence type="ECO:0000256" key="1">
    <source>
        <dbReference type="SAM" id="Phobius"/>
    </source>
</evidence>
<proteinExistence type="predicted"/>
<evidence type="ECO:0000313" key="2">
    <source>
        <dbReference type="EMBL" id="CRL21625.1"/>
    </source>
</evidence>
<dbReference type="STRING" id="1429867.A0A0G4P5N4"/>
<name>A0A0G4P5N4_PENC3</name>
<gene>
    <name evidence="2" type="ORF">PCAMFM013_S006g000165</name>
</gene>
<keyword evidence="1" id="KW-0472">Membrane</keyword>
<feature type="transmembrane region" description="Helical" evidence="1">
    <location>
        <begin position="6"/>
        <end position="25"/>
    </location>
</feature>
<keyword evidence="1" id="KW-0812">Transmembrane</keyword>
<organism evidence="2 3">
    <name type="scientific">Penicillium camemberti (strain FM 013)</name>
    <dbReference type="NCBI Taxonomy" id="1429867"/>
    <lineage>
        <taxon>Eukaryota</taxon>
        <taxon>Fungi</taxon>
        <taxon>Dikarya</taxon>
        <taxon>Ascomycota</taxon>
        <taxon>Pezizomycotina</taxon>
        <taxon>Eurotiomycetes</taxon>
        <taxon>Eurotiomycetidae</taxon>
        <taxon>Eurotiales</taxon>
        <taxon>Aspergillaceae</taxon>
        <taxon>Penicillium</taxon>
    </lineage>
</organism>
<dbReference type="EMBL" id="HG793139">
    <property type="protein sequence ID" value="CRL21625.1"/>
    <property type="molecule type" value="Genomic_DNA"/>
</dbReference>
<protein>
    <submittedName>
        <fullName evidence="2">Str. FM013</fullName>
    </submittedName>
</protein>
<sequence>MLGLHIMAIIGVVVVVVLSTSYTMMHSQSREPPSVSSKIPLVGHLMGLIQHGPRYFSMLWRVIYLIAWAI</sequence>